<dbReference type="STRING" id="1073325.SAMN05444483_104289"/>
<dbReference type="PANTHER" id="PTHR43265:SF1">
    <property type="entry name" value="ESTERASE ESTD"/>
    <property type="match status" value="1"/>
</dbReference>
<evidence type="ECO:0000313" key="3">
    <source>
        <dbReference type="EMBL" id="SHG06565.1"/>
    </source>
</evidence>
<dbReference type="SUPFAM" id="SSF53474">
    <property type="entry name" value="alpha/beta-Hydrolases"/>
    <property type="match status" value="1"/>
</dbReference>
<dbReference type="OrthoDB" id="9809549at2"/>
<sequence>MKKLRVLLFCLCFGVIPGISEAQNFTEDTVTINKFIEGNLVVPSSSKNVPLIILIQGSGPTNRNGNSPAGMGNNSDFAKEIAHQLAENGIASFRFDKRSLKMQELGLKSISFDDFITDAKSILNYFKAENKFSRYIVAGHSQGSLIGMVAAKNKADAFISLAGLGESVDHILVKQLSRQVPSARDDLKTAFKEIKENGSTENYPALFGSFFTKDSQDFLASWIKYNPSEEIAKLDIPVLIIDGTRDLQVEEDQAKMLDSAALNSDLVLVKDMNHIFKEIKEEEKDQNAASYNLPEKPLHPEIIWVLTDFIKNLENN</sequence>
<dbReference type="EMBL" id="FQVT01000004">
    <property type="protein sequence ID" value="SHG06565.1"/>
    <property type="molecule type" value="Genomic_DNA"/>
</dbReference>
<dbReference type="Proteomes" id="UP000183945">
    <property type="component" value="Unassembled WGS sequence"/>
</dbReference>
<organism evidence="3 4">
    <name type="scientific">Salegentibacter echinorum</name>
    <dbReference type="NCBI Taxonomy" id="1073325"/>
    <lineage>
        <taxon>Bacteria</taxon>
        <taxon>Pseudomonadati</taxon>
        <taxon>Bacteroidota</taxon>
        <taxon>Flavobacteriia</taxon>
        <taxon>Flavobacteriales</taxon>
        <taxon>Flavobacteriaceae</taxon>
        <taxon>Salegentibacter</taxon>
    </lineage>
</organism>
<feature type="domain" description="Serine aminopeptidase S33" evidence="2">
    <location>
        <begin position="70"/>
        <end position="269"/>
    </location>
</feature>
<feature type="chain" id="PRO_5012951493" description="Serine aminopeptidase S33 domain-containing protein" evidence="1">
    <location>
        <begin position="23"/>
        <end position="316"/>
    </location>
</feature>
<evidence type="ECO:0000256" key="1">
    <source>
        <dbReference type="SAM" id="SignalP"/>
    </source>
</evidence>
<evidence type="ECO:0000259" key="2">
    <source>
        <dbReference type="Pfam" id="PF12146"/>
    </source>
</evidence>
<reference evidence="4" key="1">
    <citation type="submission" date="2016-11" db="EMBL/GenBank/DDBJ databases">
        <authorList>
            <person name="Varghese N."/>
            <person name="Submissions S."/>
        </authorList>
    </citation>
    <scope>NUCLEOTIDE SEQUENCE [LARGE SCALE GENOMIC DNA]</scope>
    <source>
        <strain evidence="4">DSM 24579</strain>
    </source>
</reference>
<dbReference type="InterPro" id="IPR022742">
    <property type="entry name" value="Hydrolase_4"/>
</dbReference>
<protein>
    <recommendedName>
        <fullName evidence="2">Serine aminopeptidase S33 domain-containing protein</fullName>
    </recommendedName>
</protein>
<dbReference type="InterPro" id="IPR053145">
    <property type="entry name" value="AB_hydrolase_Est10"/>
</dbReference>
<keyword evidence="4" id="KW-1185">Reference proteome</keyword>
<dbReference type="Gene3D" id="3.40.50.1820">
    <property type="entry name" value="alpha/beta hydrolase"/>
    <property type="match status" value="1"/>
</dbReference>
<proteinExistence type="predicted"/>
<dbReference type="PANTHER" id="PTHR43265">
    <property type="entry name" value="ESTERASE ESTD"/>
    <property type="match status" value="1"/>
</dbReference>
<keyword evidence="1" id="KW-0732">Signal</keyword>
<dbReference type="GO" id="GO:0052689">
    <property type="term" value="F:carboxylic ester hydrolase activity"/>
    <property type="evidence" value="ECO:0007669"/>
    <property type="project" value="TreeGrafter"/>
</dbReference>
<gene>
    <name evidence="3" type="ORF">SAMN05444483_104289</name>
</gene>
<accession>A0A1M5GS81</accession>
<name>A0A1M5GS81_SALEC</name>
<dbReference type="InterPro" id="IPR029058">
    <property type="entry name" value="AB_hydrolase_fold"/>
</dbReference>
<dbReference type="AlphaFoldDB" id="A0A1M5GS81"/>
<dbReference type="Pfam" id="PF12146">
    <property type="entry name" value="Hydrolase_4"/>
    <property type="match status" value="1"/>
</dbReference>
<dbReference type="RefSeq" id="WP_072878964.1">
    <property type="nucleotide sequence ID" value="NZ_FQVT01000004.1"/>
</dbReference>
<feature type="signal peptide" evidence="1">
    <location>
        <begin position="1"/>
        <end position="22"/>
    </location>
</feature>
<evidence type="ECO:0000313" key="4">
    <source>
        <dbReference type="Proteomes" id="UP000183945"/>
    </source>
</evidence>